<proteinExistence type="predicted"/>
<feature type="region of interest" description="Disordered" evidence="1">
    <location>
        <begin position="18"/>
        <end position="105"/>
    </location>
</feature>
<feature type="compositionally biased region" description="Low complexity" evidence="1">
    <location>
        <begin position="80"/>
        <end position="105"/>
    </location>
</feature>
<gene>
    <name evidence="2" type="ORF">CLEI1391_LOCUS20333</name>
</gene>
<evidence type="ECO:0000256" key="1">
    <source>
        <dbReference type="SAM" id="MobiDB-lite"/>
    </source>
</evidence>
<sequence length="105" mass="11058">MADMRWWGGNCRIRRVAPAARSVTSSPADWSRAGCWGGSELHKQQEAQATPDHATPAAPQPERPTCSSAASLAREQTGVARPGAEPAPPAAHAATQRPQAARAPR</sequence>
<protein>
    <submittedName>
        <fullName evidence="2">Uncharacterized protein</fullName>
    </submittedName>
</protein>
<name>A0A7S0X0V9_9CHLO</name>
<accession>A0A7S0X0V9</accession>
<dbReference type="EMBL" id="HBFB01036140">
    <property type="protein sequence ID" value="CAD8696146.1"/>
    <property type="molecule type" value="Transcribed_RNA"/>
</dbReference>
<dbReference type="AlphaFoldDB" id="A0A7S0X0V9"/>
<reference evidence="2" key="1">
    <citation type="submission" date="2021-01" db="EMBL/GenBank/DDBJ databases">
        <authorList>
            <person name="Corre E."/>
            <person name="Pelletier E."/>
            <person name="Niang G."/>
            <person name="Scheremetjew M."/>
            <person name="Finn R."/>
            <person name="Kale V."/>
            <person name="Holt S."/>
            <person name="Cochrane G."/>
            <person name="Meng A."/>
            <person name="Brown T."/>
            <person name="Cohen L."/>
        </authorList>
    </citation>
    <scope>NUCLEOTIDE SEQUENCE</scope>
    <source>
        <strain evidence="2">SAG 11-49</strain>
    </source>
</reference>
<evidence type="ECO:0000313" key="2">
    <source>
        <dbReference type="EMBL" id="CAD8696146.1"/>
    </source>
</evidence>
<organism evidence="2">
    <name type="scientific">Chlamydomonas leiostraca</name>
    <dbReference type="NCBI Taxonomy" id="1034604"/>
    <lineage>
        <taxon>Eukaryota</taxon>
        <taxon>Viridiplantae</taxon>
        <taxon>Chlorophyta</taxon>
        <taxon>core chlorophytes</taxon>
        <taxon>Chlorophyceae</taxon>
        <taxon>CS clade</taxon>
        <taxon>Chlamydomonadales</taxon>
        <taxon>Chlamydomonadaceae</taxon>
        <taxon>Chlamydomonas</taxon>
    </lineage>
</organism>